<evidence type="ECO:0000313" key="6">
    <source>
        <dbReference type="EMBL" id="AGL61995.1"/>
    </source>
</evidence>
<keyword evidence="2" id="KW-0658">Purine biosynthesis</keyword>
<dbReference type="PRINTS" id="PR00085">
    <property type="entry name" value="THFDHDRGNASE"/>
</dbReference>
<dbReference type="SUPFAM" id="SSF53223">
    <property type="entry name" value="Aminoacid dehydrogenase-like, N-terminal domain"/>
    <property type="match status" value="1"/>
</dbReference>
<dbReference type="InterPro" id="IPR020631">
    <property type="entry name" value="THF_DH/CycHdrlase_NAD-bd_dom"/>
</dbReference>
<gene>
    <name evidence="6" type="ORF">L336_0286</name>
</gene>
<proteinExistence type="predicted"/>
<sequence length="274" mass="29909">MAKELSGIELAGYIKERQAKQVRMLRQAYGVIPRLVIIKSVMAGEVINTYVRMKMRYAADILIEVTVVECSQEEMIQAIRDANNDPLVHGIVVQLPIDRPEQTDEIVSLIDPHKDVDGLGPKAEFVSATAEAIDWLLAGYNIELSDKHIALIGHGKLVGRPLDMLWRSRGYDVTVINSDSLDQKKLLRRSNVVVAATGVPRILTTDMVSAGTIIIDAGTASESGVIVGDVDPELRNRTDIDITPEKGGVGPLTIVLMFDHVIRVALAQVAARGD</sequence>
<evidence type="ECO:0000256" key="1">
    <source>
        <dbReference type="ARBA" id="ARBA00022563"/>
    </source>
</evidence>
<dbReference type="GO" id="GO:0006164">
    <property type="term" value="P:purine nucleotide biosynthetic process"/>
    <property type="evidence" value="ECO:0007669"/>
    <property type="project" value="UniProtKB-KW"/>
</dbReference>
<dbReference type="GO" id="GO:0004477">
    <property type="term" value="F:methenyltetrahydrofolate cyclohydrolase activity"/>
    <property type="evidence" value="ECO:0007669"/>
    <property type="project" value="TreeGrafter"/>
</dbReference>
<dbReference type="AlphaFoldDB" id="R4PUZ2"/>
<dbReference type="PANTHER" id="PTHR48099:SF6">
    <property type="entry name" value="METHENYL TETRAHYDROFOLATE CYCLOHYDROLASE _ NADP-DEPENDENT METHYLENE H4F DEHYDROGENASE"/>
    <property type="match status" value="1"/>
</dbReference>
<protein>
    <submittedName>
        <fullName evidence="6">Putative Methylenetetrahydrofolate dehydrogenase (NADP(+))</fullName>
        <ecNumber evidence="6">1.5.1.5</ecNumber>
    </submittedName>
</protein>
<evidence type="ECO:0000256" key="3">
    <source>
        <dbReference type="ARBA" id="ARBA00023167"/>
    </source>
</evidence>
<dbReference type="InterPro" id="IPR046346">
    <property type="entry name" value="Aminoacid_DH-like_N_sf"/>
</dbReference>
<dbReference type="Gene3D" id="3.40.50.720">
    <property type="entry name" value="NAD(P)-binding Rossmann-like Domain"/>
    <property type="match status" value="1"/>
</dbReference>
<dbReference type="InterPro" id="IPR020630">
    <property type="entry name" value="THF_DH/CycHdrlase_cat_dom"/>
</dbReference>
<keyword evidence="1" id="KW-0554">One-carbon metabolism</keyword>
<dbReference type="OrthoDB" id="9803580at2"/>
<evidence type="ECO:0000256" key="2">
    <source>
        <dbReference type="ARBA" id="ARBA00022755"/>
    </source>
</evidence>
<dbReference type="KEGG" id="saal:L336_0286"/>
<evidence type="ECO:0000259" key="5">
    <source>
        <dbReference type="Pfam" id="PF02882"/>
    </source>
</evidence>
<dbReference type="Pfam" id="PF02882">
    <property type="entry name" value="THF_DHG_CYH_C"/>
    <property type="match status" value="1"/>
</dbReference>
<dbReference type="InterPro" id="IPR000672">
    <property type="entry name" value="THF_DH/CycHdrlase"/>
</dbReference>
<reference evidence="6 7" key="1">
    <citation type="journal article" date="2013" name="Nat. Biotechnol.">
        <title>Genome sequences of rare, uncultured bacteria obtained by differential coverage binning of multiple metagenomes.</title>
        <authorList>
            <person name="Albertsen M."/>
            <person name="Hugenholtz P."/>
            <person name="Skarshewski A."/>
            <person name="Nielsen K.L."/>
            <person name="Tyson G.W."/>
            <person name="Nielsen P.H."/>
        </authorList>
    </citation>
    <scope>NUCLEOTIDE SEQUENCE [LARGE SCALE GENOMIC DNA]</scope>
    <source>
        <strain evidence="6">TM71</strain>
    </source>
</reference>
<dbReference type="GO" id="GO:0009086">
    <property type="term" value="P:methionine biosynthetic process"/>
    <property type="evidence" value="ECO:0007669"/>
    <property type="project" value="UniProtKB-KW"/>
</dbReference>
<dbReference type="EMBL" id="CP005957">
    <property type="protein sequence ID" value="AGL61995.1"/>
    <property type="molecule type" value="Genomic_DNA"/>
</dbReference>
<evidence type="ECO:0000313" key="7">
    <source>
        <dbReference type="Proteomes" id="UP000013893"/>
    </source>
</evidence>
<dbReference type="Gene3D" id="3.40.50.10860">
    <property type="entry name" value="Leucine Dehydrogenase, chain A, domain 1"/>
    <property type="match status" value="1"/>
</dbReference>
<keyword evidence="6" id="KW-0560">Oxidoreductase</keyword>
<dbReference type="STRING" id="1332188.L336_0286"/>
<keyword evidence="3" id="KW-0028">Amino-acid biosynthesis</keyword>
<evidence type="ECO:0000259" key="4">
    <source>
        <dbReference type="Pfam" id="PF00763"/>
    </source>
</evidence>
<dbReference type="InterPro" id="IPR036291">
    <property type="entry name" value="NAD(P)-bd_dom_sf"/>
</dbReference>
<name>R4PUZ2_9BACT</name>
<keyword evidence="7" id="KW-1185">Reference proteome</keyword>
<feature type="domain" description="Tetrahydrofolate dehydrogenase/cyclohydrolase catalytic" evidence="4">
    <location>
        <begin position="5"/>
        <end position="117"/>
    </location>
</feature>
<organism evidence="6 7">
    <name type="scientific">Candidatus Saccharimonas aalborgensis</name>
    <dbReference type="NCBI Taxonomy" id="1332188"/>
    <lineage>
        <taxon>Bacteria</taxon>
        <taxon>Candidatus Saccharimonadota</taxon>
        <taxon>Candidatus Saccharimonadia</taxon>
        <taxon>Candidatus Saccharimonadales</taxon>
        <taxon>Candidatus Saccharimonadaceae</taxon>
        <taxon>Candidatus Saccharimonas</taxon>
    </lineage>
</organism>
<keyword evidence="3" id="KW-0486">Methionine biosynthesis</keyword>
<dbReference type="SUPFAM" id="SSF51735">
    <property type="entry name" value="NAD(P)-binding Rossmann-fold domains"/>
    <property type="match status" value="1"/>
</dbReference>
<dbReference type="RefSeq" id="WP_015641445.1">
    <property type="nucleotide sequence ID" value="NC_021219.1"/>
</dbReference>
<dbReference type="GO" id="GO:0005829">
    <property type="term" value="C:cytosol"/>
    <property type="evidence" value="ECO:0007669"/>
    <property type="project" value="TreeGrafter"/>
</dbReference>
<accession>R4PUZ2</accession>
<dbReference type="HOGENOM" id="CLU_034045_2_1_0"/>
<dbReference type="Pfam" id="PF00763">
    <property type="entry name" value="THF_DHG_CYH"/>
    <property type="match status" value="1"/>
</dbReference>
<dbReference type="GO" id="GO:0035999">
    <property type="term" value="P:tetrahydrofolate interconversion"/>
    <property type="evidence" value="ECO:0007669"/>
    <property type="project" value="TreeGrafter"/>
</dbReference>
<dbReference type="EC" id="1.5.1.5" evidence="6"/>
<dbReference type="PANTHER" id="PTHR48099">
    <property type="entry name" value="C-1-TETRAHYDROFOLATE SYNTHASE, CYTOPLASMIC-RELATED"/>
    <property type="match status" value="1"/>
</dbReference>
<dbReference type="GO" id="GO:0004488">
    <property type="term" value="F:methylenetetrahydrofolate dehydrogenase (NADP+) activity"/>
    <property type="evidence" value="ECO:0007669"/>
    <property type="project" value="UniProtKB-EC"/>
</dbReference>
<feature type="domain" description="Tetrahydrofolate dehydrogenase/cyclohydrolase NAD(P)-binding" evidence="5">
    <location>
        <begin position="128"/>
        <end position="266"/>
    </location>
</feature>
<dbReference type="Proteomes" id="UP000013893">
    <property type="component" value="Chromosome"/>
</dbReference>